<evidence type="ECO:0000313" key="2">
    <source>
        <dbReference type="Proteomes" id="UP000798662"/>
    </source>
</evidence>
<dbReference type="EMBL" id="CM020619">
    <property type="protein sequence ID" value="KAK1864476.1"/>
    <property type="molecule type" value="Genomic_DNA"/>
</dbReference>
<organism evidence="1 2">
    <name type="scientific">Pyropia yezoensis</name>
    <name type="common">Susabi-nori</name>
    <name type="synonym">Porphyra yezoensis</name>
    <dbReference type="NCBI Taxonomy" id="2788"/>
    <lineage>
        <taxon>Eukaryota</taxon>
        <taxon>Rhodophyta</taxon>
        <taxon>Bangiophyceae</taxon>
        <taxon>Bangiales</taxon>
        <taxon>Bangiaceae</taxon>
        <taxon>Pyropia</taxon>
    </lineage>
</organism>
<comment type="caution">
    <text evidence="1">The sequence shown here is derived from an EMBL/GenBank/DDBJ whole genome shotgun (WGS) entry which is preliminary data.</text>
</comment>
<evidence type="ECO:0000313" key="1">
    <source>
        <dbReference type="EMBL" id="KAK1864476.1"/>
    </source>
</evidence>
<proteinExistence type="predicted"/>
<accession>A0ACC3C3D4</accession>
<gene>
    <name evidence="1" type="ORF">I4F81_007022</name>
</gene>
<sequence>MADSGWSTWISESVRAAYETVAGEGGASAAAGGGGGGGPGGRGPGGEGVAQADFDSLAATTTLSSASATAASTQFGAVDESERRALWQQLTSLIGTNVMARRLSLPVWLFEPTTALTRMAETFEHHSLLTRASATEQPALRDALVAAFVISAFAHSERVRKPFNPVLGETFSVCLPGPNDGAGAPFQFLAEQVSHHPPLSVSSVSGEGFTGGEVVDVHATYWGNSLEIRNVGSRYVRLANGDRYEWNLPSAGVANLFIGGAFVDHYGDVTITNTGTGAVTKLVFEKCGWFGAGRHAVSGTVATPSGEGAYAVSGFWNKHVDIDKLGAKAKGEGVMRVWAAPPPPKTPTAATMGAVGGVSAGGAAPVPVVMPRFCERLLGEEGAGWAEAGRDSRTRPDRLALHLGDNAAASVSKADVEEGQRRRAAAASADGGEGSAGVARWFRKVNGAPSDDGGATKMEVVGEWVAVDGFWDRPRGEPVGNVPPPLW</sequence>
<keyword evidence="2" id="KW-1185">Reference proteome</keyword>
<name>A0ACC3C3D4_PYRYE</name>
<reference evidence="1" key="1">
    <citation type="submission" date="2019-11" db="EMBL/GenBank/DDBJ databases">
        <title>Nori genome reveals adaptations in red seaweeds to the harsh intertidal environment.</title>
        <authorList>
            <person name="Wang D."/>
            <person name="Mao Y."/>
        </authorList>
    </citation>
    <scope>NUCLEOTIDE SEQUENCE</scope>
    <source>
        <tissue evidence="1">Gametophyte</tissue>
    </source>
</reference>
<protein>
    <submittedName>
        <fullName evidence="1">Uncharacterized protein</fullName>
    </submittedName>
</protein>
<dbReference type="Proteomes" id="UP000798662">
    <property type="component" value="Chromosome 2"/>
</dbReference>